<dbReference type="Proteomes" id="UP000799770">
    <property type="component" value="Unassembled WGS sequence"/>
</dbReference>
<protein>
    <recommendedName>
        <fullName evidence="4">BTB domain-containing protein</fullName>
    </recommendedName>
</protein>
<gene>
    <name evidence="2" type="ORF">BDV96DRAFT_689480</name>
</gene>
<feature type="compositionally biased region" description="Basic and acidic residues" evidence="1">
    <location>
        <begin position="312"/>
        <end position="321"/>
    </location>
</feature>
<accession>A0A6A5Z1H9</accession>
<proteinExistence type="predicted"/>
<name>A0A6A5Z1H9_9PLEO</name>
<organism evidence="2 3">
    <name type="scientific">Lophiotrema nucula</name>
    <dbReference type="NCBI Taxonomy" id="690887"/>
    <lineage>
        <taxon>Eukaryota</taxon>
        <taxon>Fungi</taxon>
        <taxon>Dikarya</taxon>
        <taxon>Ascomycota</taxon>
        <taxon>Pezizomycotina</taxon>
        <taxon>Dothideomycetes</taxon>
        <taxon>Pleosporomycetidae</taxon>
        <taxon>Pleosporales</taxon>
        <taxon>Lophiotremataceae</taxon>
        <taxon>Lophiotrema</taxon>
    </lineage>
</organism>
<feature type="region of interest" description="Disordered" evidence="1">
    <location>
        <begin position="312"/>
        <end position="340"/>
    </location>
</feature>
<keyword evidence="3" id="KW-1185">Reference proteome</keyword>
<evidence type="ECO:0000313" key="2">
    <source>
        <dbReference type="EMBL" id="KAF2112707.1"/>
    </source>
</evidence>
<evidence type="ECO:0000256" key="1">
    <source>
        <dbReference type="SAM" id="MobiDB-lite"/>
    </source>
</evidence>
<evidence type="ECO:0008006" key="4">
    <source>
        <dbReference type="Google" id="ProtNLM"/>
    </source>
</evidence>
<dbReference type="AlphaFoldDB" id="A0A6A5Z1H9"/>
<feature type="region of interest" description="Disordered" evidence="1">
    <location>
        <begin position="25"/>
        <end position="48"/>
    </location>
</feature>
<feature type="compositionally biased region" description="Polar residues" evidence="1">
    <location>
        <begin position="30"/>
        <end position="44"/>
    </location>
</feature>
<dbReference type="EMBL" id="ML977330">
    <property type="protein sequence ID" value="KAF2112707.1"/>
    <property type="molecule type" value="Genomic_DNA"/>
</dbReference>
<sequence>MCTSDESLSWHRYIFRPCNDHLMSRMQHPHTASSPPKMASTTPDAESKGVVEVKTNVTQLSQPLSAMKPRKDLVAVLREALGGISGKFKTATETHARQRSIREMISSDQEFRDLMVVCEKYKVAWTTHVTTVGVLSDLIKNKIKEQVRSPSTTVKIEGHPYFIDRMFDVCHTGAYDLPKKNPIIKHAQSDVPDEIACWELRNFSDLRLHIGFYSFAQYAGCDIAMDAALTYIVELLVKDISIEIYMDAVISTFNLADNIDNGGAMIRDDDWTLRKTLATYGAHKEIYKLAPDFGELFHQMKKERKSMLELEEAKKLKEVPRKRQRPGAESQEQEAGGTNG</sequence>
<evidence type="ECO:0000313" key="3">
    <source>
        <dbReference type="Proteomes" id="UP000799770"/>
    </source>
</evidence>
<reference evidence="2" key="1">
    <citation type="journal article" date="2020" name="Stud. Mycol.">
        <title>101 Dothideomycetes genomes: a test case for predicting lifestyles and emergence of pathogens.</title>
        <authorList>
            <person name="Haridas S."/>
            <person name="Albert R."/>
            <person name="Binder M."/>
            <person name="Bloem J."/>
            <person name="Labutti K."/>
            <person name="Salamov A."/>
            <person name="Andreopoulos B."/>
            <person name="Baker S."/>
            <person name="Barry K."/>
            <person name="Bills G."/>
            <person name="Bluhm B."/>
            <person name="Cannon C."/>
            <person name="Castanera R."/>
            <person name="Culley D."/>
            <person name="Daum C."/>
            <person name="Ezra D."/>
            <person name="Gonzalez J."/>
            <person name="Henrissat B."/>
            <person name="Kuo A."/>
            <person name="Liang C."/>
            <person name="Lipzen A."/>
            <person name="Lutzoni F."/>
            <person name="Magnuson J."/>
            <person name="Mondo S."/>
            <person name="Nolan M."/>
            <person name="Ohm R."/>
            <person name="Pangilinan J."/>
            <person name="Park H.-J."/>
            <person name="Ramirez L."/>
            <person name="Alfaro M."/>
            <person name="Sun H."/>
            <person name="Tritt A."/>
            <person name="Yoshinaga Y."/>
            <person name="Zwiers L.-H."/>
            <person name="Turgeon B."/>
            <person name="Goodwin S."/>
            <person name="Spatafora J."/>
            <person name="Crous P."/>
            <person name="Grigoriev I."/>
        </authorList>
    </citation>
    <scope>NUCLEOTIDE SEQUENCE</scope>
    <source>
        <strain evidence="2">CBS 627.86</strain>
    </source>
</reference>